<proteinExistence type="predicted"/>
<organism evidence="2 3">
    <name type="scientific">Araneus ventricosus</name>
    <name type="common">Orbweaver spider</name>
    <name type="synonym">Epeira ventricosa</name>
    <dbReference type="NCBI Taxonomy" id="182803"/>
    <lineage>
        <taxon>Eukaryota</taxon>
        <taxon>Metazoa</taxon>
        <taxon>Ecdysozoa</taxon>
        <taxon>Arthropoda</taxon>
        <taxon>Chelicerata</taxon>
        <taxon>Arachnida</taxon>
        <taxon>Araneae</taxon>
        <taxon>Araneomorphae</taxon>
        <taxon>Entelegynae</taxon>
        <taxon>Araneoidea</taxon>
        <taxon>Araneidae</taxon>
        <taxon>Araneus</taxon>
    </lineage>
</organism>
<sequence>MELIILNHRSDDKGGTRDGTPSPKFLTTPEEGNLTHYVRFNEQQAYIYGRSLMESGAELSTLWFRSRDFTTRPSRPQLVLLINNGQQEKTIHTKDDYQFLTDSRNINRFLKTT</sequence>
<dbReference type="AlphaFoldDB" id="A0A4Y2HAB4"/>
<gene>
    <name evidence="2" type="ORF">AVEN_255745_1</name>
</gene>
<evidence type="ECO:0000313" key="2">
    <source>
        <dbReference type="EMBL" id="GBM62389.1"/>
    </source>
</evidence>
<name>A0A4Y2HAB4_ARAVE</name>
<keyword evidence="3" id="KW-1185">Reference proteome</keyword>
<evidence type="ECO:0000256" key="1">
    <source>
        <dbReference type="SAM" id="MobiDB-lite"/>
    </source>
</evidence>
<dbReference type="Proteomes" id="UP000499080">
    <property type="component" value="Unassembled WGS sequence"/>
</dbReference>
<reference evidence="2 3" key="1">
    <citation type="journal article" date="2019" name="Sci. Rep.">
        <title>Orb-weaving spider Araneus ventricosus genome elucidates the spidroin gene catalogue.</title>
        <authorList>
            <person name="Kono N."/>
            <person name="Nakamura H."/>
            <person name="Ohtoshi R."/>
            <person name="Moran D.A.P."/>
            <person name="Shinohara A."/>
            <person name="Yoshida Y."/>
            <person name="Fujiwara M."/>
            <person name="Mori M."/>
            <person name="Tomita M."/>
            <person name="Arakawa K."/>
        </authorList>
    </citation>
    <scope>NUCLEOTIDE SEQUENCE [LARGE SCALE GENOMIC DNA]</scope>
</reference>
<evidence type="ECO:0000313" key="3">
    <source>
        <dbReference type="Proteomes" id="UP000499080"/>
    </source>
</evidence>
<feature type="region of interest" description="Disordered" evidence="1">
    <location>
        <begin position="8"/>
        <end position="28"/>
    </location>
</feature>
<accession>A0A4Y2HAB4</accession>
<comment type="caution">
    <text evidence="2">The sequence shown here is derived from an EMBL/GenBank/DDBJ whole genome shotgun (WGS) entry which is preliminary data.</text>
</comment>
<protein>
    <submittedName>
        <fullName evidence="2">Uncharacterized protein</fullName>
    </submittedName>
</protein>
<dbReference type="EMBL" id="BGPR01001813">
    <property type="protein sequence ID" value="GBM62389.1"/>
    <property type="molecule type" value="Genomic_DNA"/>
</dbReference>